<evidence type="ECO:0000256" key="2">
    <source>
        <dbReference type="SAM" id="SignalP"/>
    </source>
</evidence>
<proteinExistence type="predicted"/>
<evidence type="ECO:0000256" key="1">
    <source>
        <dbReference type="SAM" id="Phobius"/>
    </source>
</evidence>
<organism evidence="3 4">
    <name type="scientific">Myxococcus llanfairpwllgwyngyllgogerychwyrndrobwllllantysiliogogogochensis</name>
    <dbReference type="NCBI Taxonomy" id="2590453"/>
    <lineage>
        <taxon>Bacteria</taxon>
        <taxon>Pseudomonadati</taxon>
        <taxon>Myxococcota</taxon>
        <taxon>Myxococcia</taxon>
        <taxon>Myxococcales</taxon>
        <taxon>Cystobacterineae</taxon>
        <taxon>Myxococcaceae</taxon>
        <taxon>Myxococcus</taxon>
    </lineage>
</organism>
<comment type="caution">
    <text evidence="3">The sequence shown here is derived from an EMBL/GenBank/DDBJ whole genome shotgun (WGS) entry which is preliminary data.</text>
</comment>
<keyword evidence="1" id="KW-1133">Transmembrane helix</keyword>
<feature type="transmembrane region" description="Helical" evidence="1">
    <location>
        <begin position="49"/>
        <end position="66"/>
    </location>
</feature>
<reference evidence="3 4" key="1">
    <citation type="submission" date="2019-06" db="EMBL/GenBank/DDBJ databases">
        <authorList>
            <person name="Livingstone P."/>
            <person name="Whitworth D."/>
        </authorList>
    </citation>
    <scope>NUCLEOTIDE SEQUENCE [LARGE SCALE GENOMIC DNA]</scope>
    <source>
        <strain evidence="3 4">AM401</strain>
    </source>
</reference>
<name>A0A540WWQ9_9BACT</name>
<keyword evidence="4" id="KW-1185">Reference proteome</keyword>
<keyword evidence="1" id="KW-0812">Transmembrane</keyword>
<evidence type="ECO:0000313" key="3">
    <source>
        <dbReference type="EMBL" id="TQF13433.1"/>
    </source>
</evidence>
<dbReference type="Pfam" id="PF04956">
    <property type="entry name" value="TrbC"/>
    <property type="match status" value="1"/>
</dbReference>
<sequence length="107" mass="11178">MRLNRVPYVVLLVLLLVFCMLPADAFAASAGMPWEGPLEQISRSITGPFAKIAGGIVILFFGFSIAQSEGGGGWMKRAAQIGFGLSIAFNASAWGLPMLGFSGGALV</sequence>
<accession>A0A540WWQ9</accession>
<gene>
    <name evidence="3" type="ORF">FJV41_23885</name>
</gene>
<dbReference type="Proteomes" id="UP000315369">
    <property type="component" value="Unassembled WGS sequence"/>
</dbReference>
<dbReference type="EMBL" id="VIFM01000100">
    <property type="protein sequence ID" value="TQF13433.1"/>
    <property type="molecule type" value="Genomic_DNA"/>
</dbReference>
<dbReference type="InterPro" id="IPR007039">
    <property type="entry name" value="TrbC/VirB2"/>
</dbReference>
<keyword evidence="1" id="KW-0472">Membrane</keyword>
<protein>
    <submittedName>
        <fullName evidence="3">TrbC/VirB2 family protein</fullName>
    </submittedName>
</protein>
<dbReference type="RefSeq" id="WP_141644846.1">
    <property type="nucleotide sequence ID" value="NZ_VIFM01000100.1"/>
</dbReference>
<feature type="chain" id="PRO_5022128494" evidence="2">
    <location>
        <begin position="28"/>
        <end position="107"/>
    </location>
</feature>
<feature type="transmembrane region" description="Helical" evidence="1">
    <location>
        <begin position="78"/>
        <end position="96"/>
    </location>
</feature>
<dbReference type="AlphaFoldDB" id="A0A540WWQ9"/>
<evidence type="ECO:0000313" key="4">
    <source>
        <dbReference type="Proteomes" id="UP000315369"/>
    </source>
</evidence>
<feature type="signal peptide" evidence="2">
    <location>
        <begin position="1"/>
        <end position="27"/>
    </location>
</feature>
<keyword evidence="2" id="KW-0732">Signal</keyword>
<dbReference type="OrthoDB" id="9814329at2"/>